<dbReference type="Proteomes" id="UP001371456">
    <property type="component" value="Unassembled WGS sequence"/>
</dbReference>
<feature type="domain" description="DUF1985" evidence="2">
    <location>
        <begin position="2"/>
        <end position="68"/>
    </location>
</feature>
<organism evidence="3 4">
    <name type="scientific">Solanum bulbocastanum</name>
    <name type="common">Wild potato</name>
    <dbReference type="NCBI Taxonomy" id="147425"/>
    <lineage>
        <taxon>Eukaryota</taxon>
        <taxon>Viridiplantae</taxon>
        <taxon>Streptophyta</taxon>
        <taxon>Embryophyta</taxon>
        <taxon>Tracheophyta</taxon>
        <taxon>Spermatophyta</taxon>
        <taxon>Magnoliopsida</taxon>
        <taxon>eudicotyledons</taxon>
        <taxon>Gunneridae</taxon>
        <taxon>Pentapetalae</taxon>
        <taxon>asterids</taxon>
        <taxon>lamiids</taxon>
        <taxon>Solanales</taxon>
        <taxon>Solanaceae</taxon>
        <taxon>Solanoideae</taxon>
        <taxon>Solaneae</taxon>
        <taxon>Solanum</taxon>
    </lineage>
</organism>
<feature type="region of interest" description="Disordered" evidence="1">
    <location>
        <begin position="139"/>
        <end position="204"/>
    </location>
</feature>
<dbReference type="Pfam" id="PF09331">
    <property type="entry name" value="DUF1985"/>
    <property type="match status" value="1"/>
</dbReference>
<accession>A0AAN8Y851</accession>
<keyword evidence="4" id="KW-1185">Reference proteome</keyword>
<name>A0AAN8Y851_SOLBU</name>
<evidence type="ECO:0000256" key="1">
    <source>
        <dbReference type="SAM" id="MobiDB-lite"/>
    </source>
</evidence>
<dbReference type="PANTHER" id="PTHR48474:SF1">
    <property type="entry name" value="DUF1985 DOMAIN-CONTAINING PROTEIN"/>
    <property type="match status" value="1"/>
</dbReference>
<dbReference type="PANTHER" id="PTHR48474">
    <property type="entry name" value="DUF1985 DOMAIN-CONTAINING PROTEIN"/>
    <property type="match status" value="1"/>
</dbReference>
<dbReference type="AlphaFoldDB" id="A0AAN8Y851"/>
<protein>
    <recommendedName>
        <fullName evidence="2">DUF1985 domain-containing protein</fullName>
    </recommendedName>
</protein>
<dbReference type="InterPro" id="IPR015410">
    <property type="entry name" value="DUF1985"/>
</dbReference>
<sequence>MEIFQGKVWGDNDQDFLKLDILFFIQTFILSREKRAKKVSVLHFDLAESGKCSNFPWGKKAFHLLMKSLSKKFDSSKKFYIIGGMPIVIQVCLYECNSSIDIQVAQKADNHILRNITPTPRELSILQLPSKGIEIQVEGQYSDSLDDDSTSYEKYSDDDFQEPPSPIIKDKRKGKVGSSPSHIKKRTKKHLLDGAKQGTNPINL</sequence>
<gene>
    <name evidence="3" type="ORF">RDI58_019982</name>
</gene>
<evidence type="ECO:0000313" key="3">
    <source>
        <dbReference type="EMBL" id="KAK6782186.1"/>
    </source>
</evidence>
<evidence type="ECO:0000313" key="4">
    <source>
        <dbReference type="Proteomes" id="UP001371456"/>
    </source>
</evidence>
<reference evidence="3 4" key="1">
    <citation type="submission" date="2024-02" db="EMBL/GenBank/DDBJ databases">
        <title>de novo genome assembly of Solanum bulbocastanum strain 11H21.</title>
        <authorList>
            <person name="Hosaka A.J."/>
        </authorList>
    </citation>
    <scope>NUCLEOTIDE SEQUENCE [LARGE SCALE GENOMIC DNA]</scope>
    <source>
        <tissue evidence="3">Young leaves</tissue>
    </source>
</reference>
<feature type="compositionally biased region" description="Acidic residues" evidence="1">
    <location>
        <begin position="144"/>
        <end position="161"/>
    </location>
</feature>
<evidence type="ECO:0000259" key="2">
    <source>
        <dbReference type="Pfam" id="PF09331"/>
    </source>
</evidence>
<comment type="caution">
    <text evidence="3">The sequence shown here is derived from an EMBL/GenBank/DDBJ whole genome shotgun (WGS) entry which is preliminary data.</text>
</comment>
<proteinExistence type="predicted"/>
<dbReference type="EMBL" id="JBANQN010000008">
    <property type="protein sequence ID" value="KAK6782186.1"/>
    <property type="molecule type" value="Genomic_DNA"/>
</dbReference>